<dbReference type="Pfam" id="PF26638">
    <property type="entry name" value="DUF8211"/>
    <property type="match status" value="1"/>
</dbReference>
<evidence type="ECO:0000313" key="2">
    <source>
        <dbReference type="EMBL" id="PKB98457.1"/>
    </source>
</evidence>
<name>A0A2I1F697_9GLOM</name>
<dbReference type="EMBL" id="LLXJ01002623">
    <property type="protein sequence ID" value="PKB98457.1"/>
    <property type="molecule type" value="Genomic_DNA"/>
</dbReference>
<feature type="domain" description="DUF8211" evidence="1">
    <location>
        <begin position="70"/>
        <end position="132"/>
    </location>
</feature>
<organism evidence="2 3">
    <name type="scientific">Rhizophagus irregularis</name>
    <dbReference type="NCBI Taxonomy" id="588596"/>
    <lineage>
        <taxon>Eukaryota</taxon>
        <taxon>Fungi</taxon>
        <taxon>Fungi incertae sedis</taxon>
        <taxon>Mucoromycota</taxon>
        <taxon>Glomeromycotina</taxon>
        <taxon>Glomeromycetes</taxon>
        <taxon>Glomerales</taxon>
        <taxon>Glomeraceae</taxon>
        <taxon>Rhizophagus</taxon>
    </lineage>
</organism>
<gene>
    <name evidence="2" type="ORF">RhiirA5_431348</name>
</gene>
<dbReference type="OrthoDB" id="10401187at2759"/>
<reference evidence="2 3" key="2">
    <citation type="submission" date="2017-09" db="EMBL/GenBank/DDBJ databases">
        <title>Extensive intraspecific genome diversity in a model arbuscular mycorrhizal fungus.</title>
        <authorList>
            <person name="Chen E.C."/>
            <person name="Morin E."/>
            <person name="Beaudet D."/>
            <person name="Noel J."/>
            <person name="Ndikumana S."/>
            <person name="Charron P."/>
            <person name="St-Onge C."/>
            <person name="Giorgi J."/>
            <person name="Grigoriev I.V."/>
            <person name="Roux C."/>
            <person name="Martin F.M."/>
            <person name="Corradi N."/>
        </authorList>
    </citation>
    <scope>NUCLEOTIDE SEQUENCE [LARGE SCALE GENOMIC DNA]</scope>
    <source>
        <strain evidence="2 3">A5</strain>
    </source>
</reference>
<accession>A0A2I1F697</accession>
<evidence type="ECO:0000313" key="3">
    <source>
        <dbReference type="Proteomes" id="UP000232722"/>
    </source>
</evidence>
<dbReference type="InterPro" id="IPR058524">
    <property type="entry name" value="DUF8211"/>
</dbReference>
<proteinExistence type="predicted"/>
<sequence>MKSPLLEPRSYELSAWGADLGNVFSSIGFGFEQFGNDKFRPGVELGICDSNVLRLGENDLEFIMSVIMLYVPNGQKYAYSKLSKYMYKKALLKFQHTPSDNLRTSKKHDRFLRKCRRIFKLGKPNASTHDVRRQTSSSNEADISQYPYKIPLFSIKPGPRDRKTITNRNIPSTTTTSTYTEELDELILDEPDLPQVNGNRT</sequence>
<comment type="caution">
    <text evidence="2">The sequence shown here is derived from an EMBL/GenBank/DDBJ whole genome shotgun (WGS) entry which is preliminary data.</text>
</comment>
<dbReference type="VEuPathDB" id="FungiDB:RhiirA1_473479"/>
<reference evidence="2 3" key="1">
    <citation type="submission" date="2016-04" db="EMBL/GenBank/DDBJ databases">
        <title>Genome analyses suggest a sexual origin of heterokaryosis in a supposedly ancient asexual fungus.</title>
        <authorList>
            <person name="Ropars J."/>
            <person name="Sedzielewska K."/>
            <person name="Noel J."/>
            <person name="Charron P."/>
            <person name="Farinelli L."/>
            <person name="Marton T."/>
            <person name="Kruger M."/>
            <person name="Pelin A."/>
            <person name="Brachmann A."/>
            <person name="Corradi N."/>
        </authorList>
    </citation>
    <scope>NUCLEOTIDE SEQUENCE [LARGE SCALE GENOMIC DNA]</scope>
    <source>
        <strain evidence="2 3">A5</strain>
    </source>
</reference>
<evidence type="ECO:0000259" key="1">
    <source>
        <dbReference type="Pfam" id="PF26638"/>
    </source>
</evidence>
<dbReference type="Proteomes" id="UP000232722">
    <property type="component" value="Unassembled WGS sequence"/>
</dbReference>
<dbReference type="AlphaFoldDB" id="A0A2I1F697"/>
<protein>
    <recommendedName>
        <fullName evidence="1">DUF8211 domain-containing protein</fullName>
    </recommendedName>
</protein>